<comment type="similarity">
    <text evidence="5">Belongs to the TRAFAC class myosin-kinesin ATPase superfamily. Kinesin family.</text>
</comment>
<dbReference type="Proteomes" id="UP001303046">
    <property type="component" value="Unassembled WGS sequence"/>
</dbReference>
<dbReference type="InterPro" id="IPR036961">
    <property type="entry name" value="Kinesin_motor_dom_sf"/>
</dbReference>
<keyword evidence="6" id="KW-0175">Coiled coil</keyword>
<dbReference type="Gene3D" id="3.40.850.10">
    <property type="entry name" value="Kinesin motor domain"/>
    <property type="match status" value="1"/>
</dbReference>
<name>A0ABR1C3E4_NECAM</name>
<keyword evidence="5" id="KW-0505">Motor protein</keyword>
<keyword evidence="2 5" id="KW-0547">Nucleotide-binding</keyword>
<dbReference type="InterPro" id="IPR027417">
    <property type="entry name" value="P-loop_NTPase"/>
</dbReference>
<dbReference type="EMBL" id="JAVFWL010000002">
    <property type="protein sequence ID" value="KAK6732260.1"/>
    <property type="molecule type" value="Genomic_DNA"/>
</dbReference>
<sequence>MCRIGGLKGARTDLLPTALNAETWRTRISGSYLALTILDCVSFSECICLGTSGTSDPKDHQFTDPFEATMEGDRPSPRPKVFGTCRSNIPRLTPGKARAPLSATVQTARNLKRKSIEHFNRAMSSAIPAKRVNLTVASQVSKPLPESMRTGRATLASTNGLPRYLQTTASSASRRNVVSVTSSSRVNTPCPLSTSRRSSSASRENVELTELRAKVTSFEGDVAKMTAANELLKSQLSLKDQNLETLQSSNECYRQTISLKDAQLASVQLALEAEKSKSASMQAAIERLESESKDQLESIGRLMSELSAKRDELREKDEEMRLLHNAVVDLKGQIRVAVRVRPPLGKEMDVPVTHISYPGVSSIKLDQGKSSQCFEFQRVFGPNMSQARVFNDVEELVLSCLHGYNVSIIAYGQTGSGKTHTMRGGEGDSEGIIPRAVKFLFHSRDKLADLDWTFDFKASFLEVYNEEIYDLLAERKKLEVKMGSGNTTVIGLKYYEINDKSDIENILAVADRTRSTAATKCNEQSSRSHAVFELAVQGSNKTSGAYRYAALHLVDLAGSERVKESGAEGDRFKEMTHINSALSNLQNCIRSQLNKNQHIPYRNSKLTMLLRDSLGAGNSKTMVIVALNPAVTQIAETKRSLDFAQQMSMTKIGSAKKQEQ</sequence>
<protein>
    <recommendedName>
        <fullName evidence="8">Kinesin motor domain-containing protein</fullName>
    </recommendedName>
</protein>
<feature type="domain" description="Kinesin motor" evidence="8">
    <location>
        <begin position="333"/>
        <end position="650"/>
    </location>
</feature>
<evidence type="ECO:0000256" key="5">
    <source>
        <dbReference type="PROSITE-ProRule" id="PRU00283"/>
    </source>
</evidence>
<dbReference type="SUPFAM" id="SSF52540">
    <property type="entry name" value="P-loop containing nucleoside triphosphate hydrolases"/>
    <property type="match status" value="1"/>
</dbReference>
<dbReference type="InterPro" id="IPR001752">
    <property type="entry name" value="Kinesin_motor_dom"/>
</dbReference>
<evidence type="ECO:0000313" key="10">
    <source>
        <dbReference type="Proteomes" id="UP001303046"/>
    </source>
</evidence>
<dbReference type="PROSITE" id="PS50067">
    <property type="entry name" value="KINESIN_MOTOR_2"/>
    <property type="match status" value="1"/>
</dbReference>
<evidence type="ECO:0000313" key="9">
    <source>
        <dbReference type="EMBL" id="KAK6732260.1"/>
    </source>
</evidence>
<feature type="binding site" evidence="5">
    <location>
        <begin position="412"/>
        <end position="419"/>
    </location>
    <ligand>
        <name>ATP</name>
        <dbReference type="ChEBI" id="CHEBI:30616"/>
    </ligand>
</feature>
<proteinExistence type="inferred from homology"/>
<feature type="compositionally biased region" description="Low complexity" evidence="7">
    <location>
        <begin position="178"/>
        <end position="203"/>
    </location>
</feature>
<evidence type="ECO:0000256" key="7">
    <source>
        <dbReference type="SAM" id="MobiDB-lite"/>
    </source>
</evidence>
<keyword evidence="4" id="KW-0963">Cytoplasm</keyword>
<evidence type="ECO:0000256" key="2">
    <source>
        <dbReference type="ARBA" id="ARBA00022741"/>
    </source>
</evidence>
<keyword evidence="4" id="KW-0206">Cytoskeleton</keyword>
<evidence type="ECO:0000256" key="4">
    <source>
        <dbReference type="ARBA" id="ARBA00023212"/>
    </source>
</evidence>
<reference evidence="9 10" key="1">
    <citation type="submission" date="2023-08" db="EMBL/GenBank/DDBJ databases">
        <title>A Necator americanus chromosomal reference genome.</title>
        <authorList>
            <person name="Ilik V."/>
            <person name="Petrzelkova K.J."/>
            <person name="Pardy F."/>
            <person name="Fuh T."/>
            <person name="Niatou-Singa F.S."/>
            <person name="Gouil Q."/>
            <person name="Baker L."/>
            <person name="Ritchie M.E."/>
            <person name="Jex A.R."/>
            <person name="Gazzola D."/>
            <person name="Li H."/>
            <person name="Toshio Fujiwara R."/>
            <person name="Zhan B."/>
            <person name="Aroian R.V."/>
            <person name="Pafco B."/>
            <person name="Schwarz E.M."/>
        </authorList>
    </citation>
    <scope>NUCLEOTIDE SEQUENCE [LARGE SCALE GENOMIC DNA]</scope>
    <source>
        <strain evidence="9 10">Aroian</strain>
        <tissue evidence="9">Whole animal</tissue>
    </source>
</reference>
<evidence type="ECO:0000256" key="1">
    <source>
        <dbReference type="ARBA" id="ARBA00004245"/>
    </source>
</evidence>
<dbReference type="PANTHER" id="PTHR47972:SF30">
    <property type="entry name" value="KINESIN MOTOR DOMAIN-CONTAINING PROTEIN"/>
    <property type="match status" value="1"/>
</dbReference>
<evidence type="ECO:0000256" key="3">
    <source>
        <dbReference type="ARBA" id="ARBA00022840"/>
    </source>
</evidence>
<dbReference type="Pfam" id="PF00225">
    <property type="entry name" value="Kinesin"/>
    <property type="match status" value="1"/>
</dbReference>
<feature type="region of interest" description="Disordered" evidence="7">
    <location>
        <begin position="178"/>
        <end position="205"/>
    </location>
</feature>
<gene>
    <name evidence="9" type="primary">Necator_chrII.g4362</name>
    <name evidence="9" type="ORF">RB195_016570</name>
</gene>
<keyword evidence="10" id="KW-1185">Reference proteome</keyword>
<keyword evidence="3 5" id="KW-0067">ATP-binding</keyword>
<evidence type="ECO:0000256" key="6">
    <source>
        <dbReference type="SAM" id="Coils"/>
    </source>
</evidence>
<feature type="coiled-coil region" evidence="6">
    <location>
        <begin position="271"/>
        <end position="323"/>
    </location>
</feature>
<comment type="caution">
    <text evidence="9">The sequence shown here is derived from an EMBL/GenBank/DDBJ whole genome shotgun (WGS) entry which is preliminary data.</text>
</comment>
<dbReference type="SMART" id="SM00129">
    <property type="entry name" value="KISc"/>
    <property type="match status" value="1"/>
</dbReference>
<organism evidence="9 10">
    <name type="scientific">Necator americanus</name>
    <name type="common">Human hookworm</name>
    <dbReference type="NCBI Taxonomy" id="51031"/>
    <lineage>
        <taxon>Eukaryota</taxon>
        <taxon>Metazoa</taxon>
        <taxon>Ecdysozoa</taxon>
        <taxon>Nematoda</taxon>
        <taxon>Chromadorea</taxon>
        <taxon>Rhabditida</taxon>
        <taxon>Rhabditina</taxon>
        <taxon>Rhabditomorpha</taxon>
        <taxon>Strongyloidea</taxon>
        <taxon>Ancylostomatidae</taxon>
        <taxon>Bunostominae</taxon>
        <taxon>Necator</taxon>
    </lineage>
</organism>
<comment type="subcellular location">
    <subcellularLocation>
        <location evidence="1">Cytoplasm</location>
        <location evidence="1">Cytoskeleton</location>
    </subcellularLocation>
</comment>
<dbReference type="InterPro" id="IPR027640">
    <property type="entry name" value="Kinesin-like_fam"/>
</dbReference>
<accession>A0ABR1C3E4</accession>
<dbReference type="PRINTS" id="PR00380">
    <property type="entry name" value="KINESINHEAVY"/>
</dbReference>
<evidence type="ECO:0000259" key="8">
    <source>
        <dbReference type="PROSITE" id="PS50067"/>
    </source>
</evidence>
<dbReference type="PANTHER" id="PTHR47972">
    <property type="entry name" value="KINESIN-LIKE PROTEIN KLP-3"/>
    <property type="match status" value="1"/>
</dbReference>